<keyword evidence="5" id="KW-1015">Disulfide bond</keyword>
<evidence type="ECO:0000256" key="4">
    <source>
        <dbReference type="ARBA" id="ARBA00023129"/>
    </source>
</evidence>
<dbReference type="CDD" id="cd02242">
    <property type="entry name" value="cupin_11S_legumin_N"/>
    <property type="match status" value="1"/>
</dbReference>
<dbReference type="InterPro" id="IPR011051">
    <property type="entry name" value="RmlC_Cupin_sf"/>
</dbReference>
<dbReference type="SMART" id="SM00835">
    <property type="entry name" value="Cupin_1"/>
    <property type="match status" value="2"/>
</dbReference>
<reference evidence="9" key="2">
    <citation type="submission" date="2023-06" db="EMBL/GenBank/DDBJ databases">
        <authorList>
            <person name="Ma L."/>
            <person name="Liu K.-W."/>
            <person name="Li Z."/>
            <person name="Hsiao Y.-Y."/>
            <person name="Qi Y."/>
            <person name="Fu T."/>
            <person name="Tang G."/>
            <person name="Zhang D."/>
            <person name="Sun W.-H."/>
            <person name="Liu D.-K."/>
            <person name="Li Y."/>
            <person name="Chen G.-Z."/>
            <person name="Liu X.-D."/>
            <person name="Liao X.-Y."/>
            <person name="Jiang Y.-T."/>
            <person name="Yu X."/>
            <person name="Hao Y."/>
            <person name="Huang J."/>
            <person name="Zhao X.-W."/>
            <person name="Ke S."/>
            <person name="Chen Y.-Y."/>
            <person name="Wu W.-L."/>
            <person name="Hsu J.-L."/>
            <person name="Lin Y.-F."/>
            <person name="Huang M.-D."/>
            <person name="Li C.-Y."/>
            <person name="Huang L."/>
            <person name="Wang Z.-W."/>
            <person name="Zhao X."/>
            <person name="Zhong W.-Y."/>
            <person name="Peng D.-H."/>
            <person name="Ahmad S."/>
            <person name="Lan S."/>
            <person name="Zhang J.-S."/>
            <person name="Tsai W.-C."/>
            <person name="Van De Peer Y."/>
            <person name="Liu Z.-J."/>
        </authorList>
    </citation>
    <scope>NUCLEOTIDE SEQUENCE</scope>
    <source>
        <strain evidence="9">SCP</strain>
        <tissue evidence="9">Leaves</tissue>
    </source>
</reference>
<dbReference type="SUPFAM" id="SSF51182">
    <property type="entry name" value="RmlC-like cupins"/>
    <property type="match status" value="1"/>
</dbReference>
<dbReference type="InterPro" id="IPR006044">
    <property type="entry name" value="11S_seedstore_pln"/>
</dbReference>
<gene>
    <name evidence="9" type="ORF">QJS04_geneDACA002399</name>
</gene>
<feature type="compositionally biased region" description="Basic and acidic residues" evidence="6">
    <location>
        <begin position="134"/>
        <end position="183"/>
    </location>
</feature>
<feature type="region of interest" description="Disordered" evidence="6">
    <location>
        <begin position="116"/>
        <end position="213"/>
    </location>
</feature>
<dbReference type="Gene3D" id="2.60.120.10">
    <property type="entry name" value="Jelly Rolls"/>
    <property type="match status" value="3"/>
</dbReference>
<dbReference type="EMBL" id="JAUJYN010000011">
    <property type="protein sequence ID" value="KAK1260863.1"/>
    <property type="molecule type" value="Genomic_DNA"/>
</dbReference>
<reference evidence="9" key="1">
    <citation type="journal article" date="2023" name="Nat. Commun.">
        <title>Diploid and tetraploid genomes of Acorus and the evolution of monocots.</title>
        <authorList>
            <person name="Ma L."/>
            <person name="Liu K.W."/>
            <person name="Li Z."/>
            <person name="Hsiao Y.Y."/>
            <person name="Qi Y."/>
            <person name="Fu T."/>
            <person name="Tang G.D."/>
            <person name="Zhang D."/>
            <person name="Sun W.H."/>
            <person name="Liu D.K."/>
            <person name="Li Y."/>
            <person name="Chen G.Z."/>
            <person name="Liu X.D."/>
            <person name="Liao X.Y."/>
            <person name="Jiang Y.T."/>
            <person name="Yu X."/>
            <person name="Hao Y."/>
            <person name="Huang J."/>
            <person name="Zhao X.W."/>
            <person name="Ke S."/>
            <person name="Chen Y.Y."/>
            <person name="Wu W.L."/>
            <person name="Hsu J.L."/>
            <person name="Lin Y.F."/>
            <person name="Huang M.D."/>
            <person name="Li C.Y."/>
            <person name="Huang L."/>
            <person name="Wang Z.W."/>
            <person name="Zhao X."/>
            <person name="Zhong W.Y."/>
            <person name="Peng D.H."/>
            <person name="Ahmad S."/>
            <person name="Lan S."/>
            <person name="Zhang J.S."/>
            <person name="Tsai W.C."/>
            <person name="Van de Peer Y."/>
            <person name="Liu Z.J."/>
        </authorList>
    </citation>
    <scope>NUCLEOTIDE SEQUENCE</scope>
    <source>
        <strain evidence="9">SCP</strain>
    </source>
</reference>
<organism evidence="9 10">
    <name type="scientific">Acorus gramineus</name>
    <name type="common">Dwarf sweet flag</name>
    <dbReference type="NCBI Taxonomy" id="55184"/>
    <lineage>
        <taxon>Eukaryota</taxon>
        <taxon>Viridiplantae</taxon>
        <taxon>Streptophyta</taxon>
        <taxon>Embryophyta</taxon>
        <taxon>Tracheophyta</taxon>
        <taxon>Spermatophyta</taxon>
        <taxon>Magnoliopsida</taxon>
        <taxon>Liliopsida</taxon>
        <taxon>Acoraceae</taxon>
        <taxon>Acorus</taxon>
    </lineage>
</organism>
<evidence type="ECO:0000256" key="5">
    <source>
        <dbReference type="ARBA" id="ARBA00023157"/>
    </source>
</evidence>
<feature type="signal peptide" evidence="7">
    <location>
        <begin position="1"/>
        <end position="25"/>
    </location>
</feature>
<keyword evidence="4" id="KW-0708">Seed storage protein</keyword>
<evidence type="ECO:0000256" key="6">
    <source>
        <dbReference type="SAM" id="MobiDB-lite"/>
    </source>
</evidence>
<comment type="caution">
    <text evidence="9">The sequence shown here is derived from an EMBL/GenBank/DDBJ whole genome shotgun (WGS) entry which is preliminary data.</text>
</comment>
<proteinExistence type="inferred from homology"/>
<evidence type="ECO:0000256" key="7">
    <source>
        <dbReference type="SAM" id="SignalP"/>
    </source>
</evidence>
<evidence type="ECO:0000313" key="9">
    <source>
        <dbReference type="EMBL" id="KAK1260863.1"/>
    </source>
</evidence>
<dbReference type="InterPro" id="IPR050253">
    <property type="entry name" value="Seed_Storage-Functional"/>
</dbReference>
<feature type="chain" id="PRO_5043563906" description="Cupin type-1 domain-containing protein" evidence="7">
    <location>
        <begin position="26"/>
        <end position="534"/>
    </location>
</feature>
<keyword evidence="10" id="KW-1185">Reference proteome</keyword>
<feature type="compositionally biased region" description="Acidic residues" evidence="6">
    <location>
        <begin position="124"/>
        <end position="133"/>
    </location>
</feature>
<accession>A0AAV9A9B8</accession>
<evidence type="ECO:0000256" key="1">
    <source>
        <dbReference type="ARBA" id="ARBA00007178"/>
    </source>
</evidence>
<feature type="region of interest" description="Disordered" evidence="6">
    <location>
        <begin position="250"/>
        <end position="284"/>
    </location>
</feature>
<feature type="domain" description="Cupin type-1" evidence="8">
    <location>
        <begin position="360"/>
        <end position="509"/>
    </location>
</feature>
<comment type="similarity">
    <text evidence="1">Belongs to the 11S seed storage protein (globulins) family.</text>
</comment>
<evidence type="ECO:0000256" key="2">
    <source>
        <dbReference type="ARBA" id="ARBA00011818"/>
    </source>
</evidence>
<name>A0AAV9A9B8_ACOGR</name>
<keyword evidence="3" id="KW-0758">Storage protein</keyword>
<dbReference type="GO" id="GO:0045735">
    <property type="term" value="F:nutrient reservoir activity"/>
    <property type="evidence" value="ECO:0007669"/>
    <property type="project" value="UniProtKB-KW"/>
</dbReference>
<dbReference type="InterPro" id="IPR014710">
    <property type="entry name" value="RmlC-like_jellyroll"/>
</dbReference>
<dbReference type="AlphaFoldDB" id="A0AAV9A9B8"/>
<protein>
    <recommendedName>
        <fullName evidence="8">Cupin type-1 domain-containing protein</fullName>
    </recommendedName>
</protein>
<dbReference type="PRINTS" id="PR00439">
    <property type="entry name" value="11SGLOBULIN"/>
</dbReference>
<dbReference type="CDD" id="cd02243">
    <property type="entry name" value="cupin_11S_legumin_C"/>
    <property type="match status" value="1"/>
</dbReference>
<feature type="compositionally biased region" description="Basic and acidic residues" evidence="6">
    <location>
        <begin position="262"/>
        <end position="275"/>
    </location>
</feature>
<dbReference type="Proteomes" id="UP001179952">
    <property type="component" value="Unassembled WGS sequence"/>
</dbReference>
<comment type="subunit">
    <text evidence="2">Hexamer; each subunit is composed of an acidic and a basic chain derived from a single precursor and linked by a disulfide bond.</text>
</comment>
<feature type="domain" description="Cupin type-1" evidence="8">
    <location>
        <begin position="43"/>
        <end position="309"/>
    </location>
</feature>
<sequence>MKSSSTVLLFAGLLSLVLVTDPVLAYQQGSRRASRDPRQCRIQRLTASRPSRKIQSEGGVTELWDENEEQFQCAGVAAMRNVIQPNSLSLPNYSPSPRLVYIQKGVLGISYPGCAETYQSGTEQPEEEEEEEERQPRKGREQEEQQEEEQRRQPGRRSEQGRRQEEKEEEQQRQPGRRGEQGRRRGKQEEEEEEEEEQSGRRRRSGDQHQKVHRIRRGEIVAIPAGAAHWCYNDGNEELVAVSITDVNSQSNQLDQNPRVRMHGEGRRASQRREESESESSSSNAQNILSAFDANVIAQAFNVPNEIARRLTREDNRGFIVKVQREGMGMIKPDERERSSSSRGRRNGMEETYCNMRINQNLDNPREADIYSRQAGRLNSVNMHKLPILRYLDLSAEKGSLHPNAILAPHWGMNAHTIIYITRGDGNLQVVGSNGRKVFNERVREGQLVVVPQYFASMKRAGRNGVEWVAFKTSALPIRSPLAGHSSVFKGLPLQVITNSYGVSNRQAQQLKFNREFQHLLFPPSRTAVSVRSC</sequence>
<evidence type="ECO:0000259" key="8">
    <source>
        <dbReference type="SMART" id="SM00835"/>
    </source>
</evidence>
<dbReference type="PANTHER" id="PTHR31189">
    <property type="entry name" value="OS03G0336100 PROTEIN-RELATED"/>
    <property type="match status" value="1"/>
</dbReference>
<dbReference type="PANTHER" id="PTHR31189:SF54">
    <property type="entry name" value="11S GLOBULIN SEED STORAGE PROTEIN 2-LIKE"/>
    <property type="match status" value="1"/>
</dbReference>
<keyword evidence="7" id="KW-0732">Signal</keyword>
<evidence type="ECO:0000313" key="10">
    <source>
        <dbReference type="Proteomes" id="UP001179952"/>
    </source>
</evidence>
<dbReference type="FunFam" id="2.60.120.10:FF:000073">
    <property type="entry name" value="Glycinin G1"/>
    <property type="match status" value="1"/>
</dbReference>
<dbReference type="Pfam" id="PF00190">
    <property type="entry name" value="Cupin_1"/>
    <property type="match status" value="2"/>
</dbReference>
<evidence type="ECO:0000256" key="3">
    <source>
        <dbReference type="ARBA" id="ARBA00022761"/>
    </source>
</evidence>
<dbReference type="InterPro" id="IPR006045">
    <property type="entry name" value="Cupin_1"/>
</dbReference>